<comment type="caution">
    <text evidence="4">The sequence shown here is derived from an EMBL/GenBank/DDBJ whole genome shotgun (WGS) entry which is preliminary data.</text>
</comment>
<protein>
    <submittedName>
        <fullName evidence="4">Chorismate-binding protein</fullName>
    </submittedName>
</protein>
<feature type="domain" description="Chorismate-utilising enzyme C-terminal" evidence="3">
    <location>
        <begin position="180"/>
        <end position="435"/>
    </location>
</feature>
<dbReference type="SUPFAM" id="SSF56322">
    <property type="entry name" value="ADC synthase"/>
    <property type="match status" value="1"/>
</dbReference>
<keyword evidence="2" id="KW-0732">Signal</keyword>
<dbReference type="InterPro" id="IPR005801">
    <property type="entry name" value="ADC_synthase"/>
</dbReference>
<organism evidence="4 5">
    <name type="scientific">Conexibacter stalactiti</name>
    <dbReference type="NCBI Taxonomy" id="1940611"/>
    <lineage>
        <taxon>Bacteria</taxon>
        <taxon>Bacillati</taxon>
        <taxon>Actinomycetota</taxon>
        <taxon>Thermoleophilia</taxon>
        <taxon>Solirubrobacterales</taxon>
        <taxon>Conexibacteraceae</taxon>
        <taxon>Conexibacter</taxon>
    </lineage>
</organism>
<feature type="signal peptide" evidence="2">
    <location>
        <begin position="1"/>
        <end position="25"/>
    </location>
</feature>
<evidence type="ECO:0000313" key="5">
    <source>
        <dbReference type="Proteomes" id="UP001284601"/>
    </source>
</evidence>
<gene>
    <name evidence="4" type="ORF">R7226_05195</name>
</gene>
<dbReference type="RefSeq" id="WP_318595977.1">
    <property type="nucleotide sequence ID" value="NZ_JAWSTH010000008.1"/>
</dbReference>
<accession>A0ABU4HK67</accession>
<dbReference type="PANTHER" id="PTHR11236:SF50">
    <property type="entry name" value="AMINODEOXYCHORISMATE SYNTHASE COMPONENT 1"/>
    <property type="match status" value="1"/>
</dbReference>
<dbReference type="EMBL" id="JAWSTH010000008">
    <property type="protein sequence ID" value="MDW5593718.1"/>
    <property type="molecule type" value="Genomic_DNA"/>
</dbReference>
<proteinExistence type="predicted"/>
<dbReference type="Pfam" id="PF00425">
    <property type="entry name" value="Chorismate_bind"/>
    <property type="match status" value="1"/>
</dbReference>
<name>A0ABU4HK67_9ACTN</name>
<dbReference type="Proteomes" id="UP001284601">
    <property type="component" value="Unassembled WGS sequence"/>
</dbReference>
<dbReference type="InterPro" id="IPR019999">
    <property type="entry name" value="Anth_synth_I-like"/>
</dbReference>
<dbReference type="SUPFAM" id="SSF56752">
    <property type="entry name" value="D-aminoacid aminotransferase-like PLP-dependent enzymes"/>
    <property type="match status" value="1"/>
</dbReference>
<sequence>MTAVRLMRVALSASCSPTAALRALAGEPWPFALTGRWAGGGAIVGCAPLRLAAPDDDPFALLDELPSLAPGAREEAPPEAVGGGWFGWLGYRLGARVEQLSPAPPRPVALPAFQLAYYDHLLRLDAAGRWWFEALATPARERALGARLDRLDGLLETAAAAPAPPANHPAFHIAGDGAAAHLAAVADCRERIAAGELFQANVCLRFEAEWPSGDVVDLYARAQERLAPAYGGVFPAPWGGIASLSPELFLRRRGRQVESAPIKGTIARAEHADERPAAAAARARLLASAKDHAEHVMIVDLMRNDLGRVCEYGSIAAASAPEAQAHPGLWHLVSPVRGTLRAAVGDGELLRATFPPGSVTGAPKVQALHVINALEGTARELYTGAVGYASPFAGLELNVAIRTFEARAGHLWLGAGGGIVADSDPLAELEECHVKARPLIAAIGGTLPAAPARPAPPAAPAALRRPRRRPDPGRGLFETLLARDGVAEHADAHLARLSASARTLYGVALPADLPARVAAVAAATATATETTTTASRLRIVLTAAGEADVLLAPLAARTLPVTLVPFTLPGGLGGHKWLDRELLDQLTVEARQESGDAGATPLLLDGAGAVLEASWANVLAVEGDTLLTPPADGRILPGVTRALLLARAAGEALTAPNGAAVRRAVEQPLSLDRLARADAILLTSAAAGAVPAVLQGASGPERETARLPRRNGAGGPESDPLSRSRD</sequence>
<feature type="region of interest" description="Disordered" evidence="1">
    <location>
        <begin position="694"/>
        <end position="726"/>
    </location>
</feature>
<dbReference type="InterPro" id="IPR036038">
    <property type="entry name" value="Aminotransferase-like"/>
</dbReference>
<reference evidence="4 5" key="2">
    <citation type="submission" date="2023-10" db="EMBL/GenBank/DDBJ databases">
        <authorList>
            <person name="Han X.F."/>
        </authorList>
    </citation>
    <scope>NUCLEOTIDE SEQUENCE [LARGE SCALE GENOMIC DNA]</scope>
    <source>
        <strain evidence="4 5">KCTC 39840</strain>
    </source>
</reference>
<dbReference type="InterPro" id="IPR043131">
    <property type="entry name" value="BCAT-like_N"/>
</dbReference>
<dbReference type="InterPro" id="IPR001544">
    <property type="entry name" value="Aminotrans_IV"/>
</dbReference>
<keyword evidence="5" id="KW-1185">Reference proteome</keyword>
<feature type="region of interest" description="Disordered" evidence="1">
    <location>
        <begin position="451"/>
        <end position="475"/>
    </location>
</feature>
<dbReference type="PANTHER" id="PTHR11236">
    <property type="entry name" value="AMINOBENZOATE/ANTHRANILATE SYNTHASE"/>
    <property type="match status" value="1"/>
</dbReference>
<dbReference type="InterPro" id="IPR015890">
    <property type="entry name" value="Chorismate_C"/>
</dbReference>
<reference evidence="5" key="1">
    <citation type="submission" date="2023-07" db="EMBL/GenBank/DDBJ databases">
        <title>Conexibacter stalactiti sp. nov., isolated from stalactites in a lava cave and emended description of the genus Conexibacter.</title>
        <authorList>
            <person name="Lee S.D."/>
        </authorList>
    </citation>
    <scope>NUCLEOTIDE SEQUENCE [LARGE SCALE GENOMIC DNA]</scope>
    <source>
        <strain evidence="5">KCTC 39840</strain>
    </source>
</reference>
<dbReference type="InterPro" id="IPR043132">
    <property type="entry name" value="BCAT-like_C"/>
</dbReference>
<evidence type="ECO:0000256" key="2">
    <source>
        <dbReference type="SAM" id="SignalP"/>
    </source>
</evidence>
<evidence type="ECO:0000313" key="4">
    <source>
        <dbReference type="EMBL" id="MDW5593718.1"/>
    </source>
</evidence>
<dbReference type="PRINTS" id="PR00095">
    <property type="entry name" value="ANTSNTHASEI"/>
</dbReference>
<dbReference type="Gene3D" id="3.30.470.10">
    <property type="match status" value="1"/>
</dbReference>
<dbReference type="Gene3D" id="3.60.120.10">
    <property type="entry name" value="Anthranilate synthase"/>
    <property type="match status" value="1"/>
</dbReference>
<feature type="chain" id="PRO_5045843804" evidence="2">
    <location>
        <begin position="26"/>
        <end position="726"/>
    </location>
</feature>
<dbReference type="Gene3D" id="3.20.10.10">
    <property type="entry name" value="D-amino Acid Aminotransferase, subunit A, domain 2"/>
    <property type="match status" value="1"/>
</dbReference>
<dbReference type="Pfam" id="PF01063">
    <property type="entry name" value="Aminotran_4"/>
    <property type="match status" value="1"/>
</dbReference>
<evidence type="ECO:0000256" key="1">
    <source>
        <dbReference type="SAM" id="MobiDB-lite"/>
    </source>
</evidence>
<evidence type="ECO:0000259" key="3">
    <source>
        <dbReference type="Pfam" id="PF00425"/>
    </source>
</evidence>